<evidence type="ECO:0000256" key="1">
    <source>
        <dbReference type="ARBA" id="ARBA00004651"/>
    </source>
</evidence>
<dbReference type="GO" id="GO:0005524">
    <property type="term" value="F:ATP binding"/>
    <property type="evidence" value="ECO:0007669"/>
    <property type="project" value="UniProtKB-UniRule"/>
</dbReference>
<evidence type="ECO:0000256" key="10">
    <source>
        <dbReference type="RuleBase" id="RU362081"/>
    </source>
</evidence>
<dbReference type="NCBIfam" id="TIGR01512">
    <property type="entry name" value="ATPase-IB2_Cd"/>
    <property type="match status" value="1"/>
</dbReference>
<dbReference type="GO" id="GO:0016887">
    <property type="term" value="F:ATP hydrolysis activity"/>
    <property type="evidence" value="ECO:0007669"/>
    <property type="project" value="InterPro"/>
</dbReference>
<evidence type="ECO:0000256" key="3">
    <source>
        <dbReference type="ARBA" id="ARBA00022539"/>
    </source>
</evidence>
<keyword evidence="3" id="KW-0104">Cadmium</keyword>
<dbReference type="PANTHER" id="PTHR48085:SF5">
    <property type="entry name" value="CADMIUM_ZINC-TRANSPORTING ATPASE HMA4-RELATED"/>
    <property type="match status" value="1"/>
</dbReference>
<dbReference type="Proteomes" id="UP000003645">
    <property type="component" value="Chromosome"/>
</dbReference>
<dbReference type="KEGG" id="lmu:LBLM1_01400"/>
<keyword evidence="7 10" id="KW-0472">Membrane</keyword>
<dbReference type="AlphaFoldDB" id="A0A0D4CIC6"/>
<feature type="transmembrane region" description="Helical" evidence="10">
    <location>
        <begin position="230"/>
        <end position="248"/>
    </location>
</feature>
<dbReference type="PANTHER" id="PTHR48085">
    <property type="entry name" value="CADMIUM/ZINC-TRANSPORTING ATPASE HMA2-RELATED"/>
    <property type="match status" value="1"/>
</dbReference>
<comment type="catalytic activity">
    <reaction evidence="9">
        <text>Cd(2+)(in) + ATP + H2O = Cd(2+)(out) + ADP + phosphate + H(+)</text>
        <dbReference type="Rhea" id="RHEA:12132"/>
        <dbReference type="ChEBI" id="CHEBI:15377"/>
        <dbReference type="ChEBI" id="CHEBI:15378"/>
        <dbReference type="ChEBI" id="CHEBI:30616"/>
        <dbReference type="ChEBI" id="CHEBI:43474"/>
        <dbReference type="ChEBI" id="CHEBI:48775"/>
        <dbReference type="ChEBI" id="CHEBI:456216"/>
        <dbReference type="EC" id="7.2.2.21"/>
    </reaction>
</comment>
<dbReference type="CDD" id="cd07544">
    <property type="entry name" value="P-type_ATPase_HM"/>
    <property type="match status" value="1"/>
</dbReference>
<evidence type="ECO:0000256" key="5">
    <source>
        <dbReference type="ARBA" id="ARBA00022989"/>
    </source>
</evidence>
<dbReference type="SUPFAM" id="SSF81665">
    <property type="entry name" value="Calcium ATPase, transmembrane domain M"/>
    <property type="match status" value="1"/>
</dbReference>
<reference evidence="12 13" key="1">
    <citation type="journal article" date="2012" name="J. Bacteriol.">
        <title>Genome sequence of Lactobacillus mucosae LM1, isolated from piglet feces.</title>
        <authorList>
            <person name="Lee J.H."/>
            <person name="Valeriano V.D."/>
            <person name="Shin Y.R."/>
            <person name="Chae J.P."/>
            <person name="Kim G.B."/>
            <person name="Ham J.S."/>
            <person name="Chun J."/>
            <person name="Kang D.K."/>
        </authorList>
    </citation>
    <scope>NUCLEOTIDE SEQUENCE [LARGE SCALE GENOMIC DNA]</scope>
    <source>
        <strain evidence="12 13">LM1</strain>
    </source>
</reference>
<dbReference type="PROSITE" id="PS00154">
    <property type="entry name" value="ATPASE_E1_E2"/>
    <property type="match status" value="1"/>
</dbReference>
<dbReference type="GO" id="GO:0008551">
    <property type="term" value="F:P-type cadmium transporter activity"/>
    <property type="evidence" value="ECO:0007669"/>
    <property type="project" value="UniProtKB-EC"/>
</dbReference>
<accession>A0A0D4CIC6</accession>
<feature type="transmembrane region" description="Helical" evidence="10">
    <location>
        <begin position="255"/>
        <end position="275"/>
    </location>
</feature>
<dbReference type="Pfam" id="PF00122">
    <property type="entry name" value="E1-E2_ATPase"/>
    <property type="match status" value="1"/>
</dbReference>
<dbReference type="NCBIfam" id="TIGR01525">
    <property type="entry name" value="ATPase-IB_hvy"/>
    <property type="match status" value="1"/>
</dbReference>
<gene>
    <name evidence="12" type="ORF">LBLM1_01400</name>
</gene>
<dbReference type="GO" id="GO:0005886">
    <property type="term" value="C:plasma membrane"/>
    <property type="evidence" value="ECO:0007669"/>
    <property type="project" value="UniProtKB-SubCell"/>
</dbReference>
<feature type="transmembrane region" description="Helical" evidence="10">
    <location>
        <begin position="33"/>
        <end position="53"/>
    </location>
</feature>
<name>A0A0D4CIC6_LIMMU</name>
<evidence type="ECO:0000256" key="9">
    <source>
        <dbReference type="ARBA" id="ARBA00049338"/>
    </source>
</evidence>
<dbReference type="SUPFAM" id="SSF56784">
    <property type="entry name" value="HAD-like"/>
    <property type="match status" value="1"/>
</dbReference>
<keyword evidence="10 12" id="KW-0067">ATP-binding</keyword>
<keyword evidence="6" id="KW-0406">Ion transport</keyword>
<keyword evidence="10" id="KW-0547">Nucleotide-binding</keyword>
<dbReference type="EC" id="7.2.2.21" evidence="8"/>
<keyword evidence="10" id="KW-0479">Metal-binding</keyword>
<dbReference type="HOGENOM" id="CLU_001771_6_3_9"/>
<feature type="transmembrane region" description="Helical" evidence="10">
    <location>
        <begin position="65"/>
        <end position="91"/>
    </location>
</feature>
<dbReference type="OrthoDB" id="9813266at2"/>
<protein>
    <recommendedName>
        <fullName evidence="8">Cd(2+)-exporting ATPase</fullName>
        <ecNumber evidence="8">7.2.2.21</ecNumber>
    </recommendedName>
</protein>
<sequence>MKKFSHRQKLFMILAVALVAVLLQYAFKQALAAQILVTIVGAGIALSMLIEMIHTLKSGRYGVDLLAIIAVVSTLSVGEYWAAMVILVMLVGGDALEDYASRKANSELKALLDNSPQSAHRLMNDRIEDVHVDQVKVGDTIVVKPGELVPIDGEIIKGNTQVNESSLTGESKPIDKQVGDQVMSGSLNGDQAIVIKAVKLARDSQYQKLVALVKEAENTPAHFVRLADRYAVPFTAAALVIGGIAWIVSKDPSRFAQVMVVASPCPLILAAPVAIVSGMSRASRSGIIVKTGSVLEKMAHPKTMAFDKTGTITSGRLTVDHLEPAKGIDIKELLHFAASAEEQSPHILARSTVAYAQAHQIPLSSASELKEVVGNGILAIVDGRQVKVGKLIFADPDTTQKPLSQTAIYVSVDDQYWGCVIFQDQIRPEAPRTMEQLRQLGVEHLVMLTGDQKAIAQHVAKLVGIHEVKADLLPEQKIAALKNVPENRRPVVMVGDGVNDAPALATADVGIAMGAHGSTAASESADLVIVKDDLHRVAIAVTISQETMRIAQQAVLIGIGICTVLMLIAAFGIIPAFIGAMLQEVIDTVSILWALRARHGTSNIDD</sequence>
<dbReference type="GO" id="GO:0046872">
    <property type="term" value="F:metal ion binding"/>
    <property type="evidence" value="ECO:0007669"/>
    <property type="project" value="UniProtKB-KW"/>
</dbReference>
<dbReference type="PRINTS" id="PR00119">
    <property type="entry name" value="CATATPASE"/>
</dbReference>
<dbReference type="InterPro" id="IPR001757">
    <property type="entry name" value="P_typ_ATPase"/>
</dbReference>
<dbReference type="Gene3D" id="2.70.150.10">
    <property type="entry name" value="Calcium-transporting ATPase, cytoplasmic transduction domain A"/>
    <property type="match status" value="1"/>
</dbReference>
<dbReference type="RefSeq" id="WP_006500640.1">
    <property type="nucleotide sequence ID" value="NZ_CP011013.1"/>
</dbReference>
<proteinExistence type="inferred from homology"/>
<organism evidence="12 13">
    <name type="scientific">Limosilactobacillus mucosae LM1</name>
    <dbReference type="NCBI Taxonomy" id="1130798"/>
    <lineage>
        <taxon>Bacteria</taxon>
        <taxon>Bacillati</taxon>
        <taxon>Bacillota</taxon>
        <taxon>Bacilli</taxon>
        <taxon>Lactobacillales</taxon>
        <taxon>Lactobacillaceae</taxon>
        <taxon>Limosilactobacillus</taxon>
    </lineage>
</organism>
<dbReference type="InterPro" id="IPR008250">
    <property type="entry name" value="ATPase_P-typ_transduc_dom_A_sf"/>
</dbReference>
<feature type="transmembrane region" description="Helical" evidence="10">
    <location>
        <begin position="10"/>
        <end position="27"/>
    </location>
</feature>
<dbReference type="InterPro" id="IPR018303">
    <property type="entry name" value="ATPase_P-typ_P_site"/>
</dbReference>
<dbReference type="NCBIfam" id="TIGR01494">
    <property type="entry name" value="ATPase_P-type"/>
    <property type="match status" value="1"/>
</dbReference>
<feature type="domain" description="P-type ATPase A" evidence="11">
    <location>
        <begin position="115"/>
        <end position="214"/>
    </location>
</feature>
<feature type="transmembrane region" description="Helical" evidence="10">
    <location>
        <begin position="554"/>
        <end position="578"/>
    </location>
</feature>
<dbReference type="InterPro" id="IPR051014">
    <property type="entry name" value="Cation_Transport_ATPase_IB"/>
</dbReference>
<evidence type="ECO:0000256" key="7">
    <source>
        <dbReference type="ARBA" id="ARBA00023136"/>
    </source>
</evidence>
<dbReference type="PRINTS" id="PR00120">
    <property type="entry name" value="HATPASE"/>
</dbReference>
<evidence type="ECO:0000256" key="8">
    <source>
        <dbReference type="ARBA" id="ARBA00039103"/>
    </source>
</evidence>
<dbReference type="InterPro" id="IPR036412">
    <property type="entry name" value="HAD-like_sf"/>
</dbReference>
<dbReference type="InterPro" id="IPR027256">
    <property type="entry name" value="P-typ_ATPase_IB"/>
</dbReference>
<evidence type="ECO:0000256" key="2">
    <source>
        <dbReference type="ARBA" id="ARBA00006024"/>
    </source>
</evidence>
<evidence type="ECO:0000259" key="11">
    <source>
        <dbReference type="Pfam" id="PF00122"/>
    </source>
</evidence>
<dbReference type="SUPFAM" id="SSF81653">
    <property type="entry name" value="Calcium ATPase, transduction domain A"/>
    <property type="match status" value="1"/>
</dbReference>
<evidence type="ECO:0000313" key="12">
    <source>
        <dbReference type="EMBL" id="AJT49883.1"/>
    </source>
</evidence>
<evidence type="ECO:0000256" key="4">
    <source>
        <dbReference type="ARBA" id="ARBA00022692"/>
    </source>
</evidence>
<dbReference type="FunFam" id="2.70.150.10:FF:000002">
    <property type="entry name" value="Copper-transporting ATPase 1, putative"/>
    <property type="match status" value="1"/>
</dbReference>
<dbReference type="InterPro" id="IPR023298">
    <property type="entry name" value="ATPase_P-typ_TM_dom_sf"/>
</dbReference>
<dbReference type="EMBL" id="CP011013">
    <property type="protein sequence ID" value="AJT49883.1"/>
    <property type="molecule type" value="Genomic_DNA"/>
</dbReference>
<dbReference type="InterPro" id="IPR023214">
    <property type="entry name" value="HAD_sf"/>
</dbReference>
<comment type="subcellular location">
    <subcellularLocation>
        <location evidence="1">Cell membrane</location>
        <topology evidence="1">Multi-pass membrane protein</topology>
    </subcellularLocation>
</comment>
<keyword evidence="10" id="KW-1003">Cell membrane</keyword>
<comment type="similarity">
    <text evidence="2 10">Belongs to the cation transport ATPase (P-type) (TC 3.A.3) family. Type IB subfamily.</text>
</comment>
<dbReference type="Gene3D" id="3.40.1110.10">
    <property type="entry name" value="Calcium-transporting ATPase, cytoplasmic domain N"/>
    <property type="match status" value="1"/>
</dbReference>
<dbReference type="InterPro" id="IPR023299">
    <property type="entry name" value="ATPase_P-typ_cyto_dom_N"/>
</dbReference>
<keyword evidence="13" id="KW-1185">Reference proteome</keyword>
<dbReference type="Pfam" id="PF00702">
    <property type="entry name" value="Hydrolase"/>
    <property type="match status" value="1"/>
</dbReference>
<evidence type="ECO:0000313" key="13">
    <source>
        <dbReference type="Proteomes" id="UP000003645"/>
    </source>
</evidence>
<evidence type="ECO:0000256" key="6">
    <source>
        <dbReference type="ARBA" id="ARBA00023065"/>
    </source>
</evidence>
<keyword evidence="5 10" id="KW-1133">Transmembrane helix</keyword>
<keyword evidence="6" id="KW-0813">Transport</keyword>
<keyword evidence="4 10" id="KW-0812">Transmembrane</keyword>
<dbReference type="InterPro" id="IPR059000">
    <property type="entry name" value="ATPase_P-type_domA"/>
</dbReference>
<dbReference type="Gene3D" id="3.40.50.1000">
    <property type="entry name" value="HAD superfamily/HAD-like"/>
    <property type="match status" value="1"/>
</dbReference>